<evidence type="ECO:0000313" key="7">
    <source>
        <dbReference type="Proteomes" id="UP000570493"/>
    </source>
</evidence>
<dbReference type="AlphaFoldDB" id="A0A7Y0DW28"/>
<feature type="domain" description="ABC transporter" evidence="5">
    <location>
        <begin position="6"/>
        <end position="222"/>
    </location>
</feature>
<sequence length="223" mass="24897">MIKPLITFENVSFKYSSNTKNTLEDVNFTVSKGDYIAITGTSGSGKSTLLSILGLMNKPSNGNYLLSGINTQDLTNDSIATVKNREIGFVFQNFNLLSHLTIFDNVALPLTYNNTVKRSEYKAKVQEALKRVSMEEFLNKKPNQLSGGQQQRVAIARALINQPSIILADEPTGNLDSNNSQLVYELLEQLNEQGNTICLITHDETYAKHAKRRLRMHDGKLID</sequence>
<dbReference type="Gene3D" id="3.40.50.300">
    <property type="entry name" value="P-loop containing nucleotide triphosphate hydrolases"/>
    <property type="match status" value="1"/>
</dbReference>
<keyword evidence="1" id="KW-0813">Transport</keyword>
<dbReference type="GO" id="GO:0016887">
    <property type="term" value="F:ATP hydrolysis activity"/>
    <property type="evidence" value="ECO:0007669"/>
    <property type="project" value="InterPro"/>
</dbReference>
<keyword evidence="7" id="KW-1185">Reference proteome</keyword>
<keyword evidence="2" id="KW-0547">Nucleotide-binding</keyword>
<dbReference type="InterPro" id="IPR017911">
    <property type="entry name" value="MacB-like_ATP-bd"/>
</dbReference>
<dbReference type="FunFam" id="3.40.50.300:FF:000032">
    <property type="entry name" value="Export ABC transporter ATP-binding protein"/>
    <property type="match status" value="1"/>
</dbReference>
<dbReference type="Proteomes" id="UP000570493">
    <property type="component" value="Unassembled WGS sequence"/>
</dbReference>
<dbReference type="Pfam" id="PF00005">
    <property type="entry name" value="ABC_tran"/>
    <property type="match status" value="1"/>
</dbReference>
<dbReference type="PANTHER" id="PTHR24220:SF86">
    <property type="entry name" value="ABC TRANSPORTER ABCH.1"/>
    <property type="match status" value="1"/>
</dbReference>
<dbReference type="InterPro" id="IPR003593">
    <property type="entry name" value="AAA+_ATPase"/>
</dbReference>
<dbReference type="GO" id="GO:0022857">
    <property type="term" value="F:transmembrane transporter activity"/>
    <property type="evidence" value="ECO:0007669"/>
    <property type="project" value="UniProtKB-ARBA"/>
</dbReference>
<evidence type="ECO:0000256" key="4">
    <source>
        <dbReference type="ARBA" id="ARBA00038388"/>
    </source>
</evidence>
<dbReference type="GO" id="GO:0005524">
    <property type="term" value="F:ATP binding"/>
    <property type="evidence" value="ECO:0007669"/>
    <property type="project" value="UniProtKB-KW"/>
</dbReference>
<organism evidence="6 7">
    <name type="scientific">Pseudoalteromonas arctica</name>
    <dbReference type="NCBI Taxonomy" id="394751"/>
    <lineage>
        <taxon>Bacteria</taxon>
        <taxon>Pseudomonadati</taxon>
        <taxon>Pseudomonadota</taxon>
        <taxon>Gammaproteobacteria</taxon>
        <taxon>Alteromonadales</taxon>
        <taxon>Pseudoalteromonadaceae</taxon>
        <taxon>Pseudoalteromonas</taxon>
    </lineage>
</organism>
<dbReference type="PANTHER" id="PTHR24220">
    <property type="entry name" value="IMPORT ATP-BINDING PROTEIN"/>
    <property type="match status" value="1"/>
</dbReference>
<dbReference type="InterPro" id="IPR017871">
    <property type="entry name" value="ABC_transporter-like_CS"/>
</dbReference>
<reference evidence="6" key="1">
    <citation type="submission" date="2020-04" db="EMBL/GenBank/DDBJ databases">
        <title>Genome Sequencing for Pseudoaltermonas arctica.</title>
        <authorList>
            <person name="Elkins N.S."/>
        </authorList>
    </citation>
    <scope>NUCLEOTIDE SEQUENCE [LARGE SCALE GENOMIC DNA]</scope>
    <source>
        <strain evidence="6">NEC-BIFX-2020_0012</strain>
    </source>
</reference>
<dbReference type="PROSITE" id="PS50893">
    <property type="entry name" value="ABC_TRANSPORTER_2"/>
    <property type="match status" value="1"/>
</dbReference>
<accession>A0A7Y0DW28</accession>
<dbReference type="InterPro" id="IPR015854">
    <property type="entry name" value="ABC_transpr_LolD-like"/>
</dbReference>
<keyword evidence="3 6" id="KW-0067">ATP-binding</keyword>
<dbReference type="GO" id="GO:0005886">
    <property type="term" value="C:plasma membrane"/>
    <property type="evidence" value="ECO:0007669"/>
    <property type="project" value="TreeGrafter"/>
</dbReference>
<dbReference type="InterPro" id="IPR027417">
    <property type="entry name" value="P-loop_NTPase"/>
</dbReference>
<evidence type="ECO:0000259" key="5">
    <source>
        <dbReference type="PROSITE" id="PS50893"/>
    </source>
</evidence>
<protein>
    <submittedName>
        <fullName evidence="6">ABC transporter ATP-binding protein</fullName>
    </submittedName>
</protein>
<evidence type="ECO:0000256" key="2">
    <source>
        <dbReference type="ARBA" id="ARBA00022741"/>
    </source>
</evidence>
<dbReference type="InterPro" id="IPR003439">
    <property type="entry name" value="ABC_transporter-like_ATP-bd"/>
</dbReference>
<dbReference type="CDD" id="cd03255">
    <property type="entry name" value="ABC_MJ0796_LolCDE_FtsE"/>
    <property type="match status" value="1"/>
</dbReference>
<dbReference type="RefSeq" id="WP_169021570.1">
    <property type="nucleotide sequence ID" value="NZ_JABBMT010000050.1"/>
</dbReference>
<gene>
    <name evidence="6" type="ORF">HHO47_18160</name>
</gene>
<comment type="similarity">
    <text evidence="4">Belongs to the ABC transporter superfamily. Macrolide exporter (TC 3.A.1.122) family.</text>
</comment>
<proteinExistence type="inferred from homology"/>
<comment type="caution">
    <text evidence="6">The sequence shown here is derived from an EMBL/GenBank/DDBJ whole genome shotgun (WGS) entry which is preliminary data.</text>
</comment>
<evidence type="ECO:0000256" key="3">
    <source>
        <dbReference type="ARBA" id="ARBA00022840"/>
    </source>
</evidence>
<dbReference type="EMBL" id="JABBMT010000050">
    <property type="protein sequence ID" value="NMM42673.1"/>
    <property type="molecule type" value="Genomic_DNA"/>
</dbReference>
<dbReference type="PROSITE" id="PS00211">
    <property type="entry name" value="ABC_TRANSPORTER_1"/>
    <property type="match status" value="1"/>
</dbReference>
<dbReference type="SUPFAM" id="SSF52540">
    <property type="entry name" value="P-loop containing nucleoside triphosphate hydrolases"/>
    <property type="match status" value="1"/>
</dbReference>
<dbReference type="GO" id="GO:1902495">
    <property type="term" value="C:transmembrane transporter complex"/>
    <property type="evidence" value="ECO:0007669"/>
    <property type="project" value="UniProtKB-ARBA"/>
</dbReference>
<dbReference type="SMART" id="SM00382">
    <property type="entry name" value="AAA"/>
    <property type="match status" value="1"/>
</dbReference>
<evidence type="ECO:0000256" key="1">
    <source>
        <dbReference type="ARBA" id="ARBA00022448"/>
    </source>
</evidence>
<evidence type="ECO:0000313" key="6">
    <source>
        <dbReference type="EMBL" id="NMM42673.1"/>
    </source>
</evidence>
<name>A0A7Y0DW28_9GAMM</name>